<feature type="signal peptide" evidence="1">
    <location>
        <begin position="1"/>
        <end position="19"/>
    </location>
</feature>
<keyword evidence="1" id="KW-0732">Signal</keyword>
<proteinExistence type="predicted"/>
<evidence type="ECO:0000313" key="2">
    <source>
        <dbReference type="EMBL" id="KAF5713083.1"/>
    </source>
</evidence>
<sequence length="111" mass="11759">MRFLDVFVAVVVFLPTSFAALPTQAEGFASSTTGGKGGQVVRPRSHPGSPRIKLVHYKFEGTIICAPKPESTWLKIISATTSGGVTASFSVPFATVSAVMSILIQERCTTL</sequence>
<dbReference type="EMBL" id="JAAOAN010000269">
    <property type="protein sequence ID" value="KAF5713083.1"/>
    <property type="molecule type" value="Genomic_DNA"/>
</dbReference>
<accession>A0A8H6DD08</accession>
<feature type="chain" id="PRO_5034900262" evidence="1">
    <location>
        <begin position="20"/>
        <end position="111"/>
    </location>
</feature>
<keyword evidence="3" id="KW-1185">Reference proteome</keyword>
<organism evidence="2 3">
    <name type="scientific">Fusarium mundagurra</name>
    <dbReference type="NCBI Taxonomy" id="1567541"/>
    <lineage>
        <taxon>Eukaryota</taxon>
        <taxon>Fungi</taxon>
        <taxon>Dikarya</taxon>
        <taxon>Ascomycota</taxon>
        <taxon>Pezizomycotina</taxon>
        <taxon>Sordariomycetes</taxon>
        <taxon>Hypocreomycetidae</taxon>
        <taxon>Hypocreales</taxon>
        <taxon>Nectriaceae</taxon>
        <taxon>Fusarium</taxon>
        <taxon>Fusarium fujikuroi species complex</taxon>
    </lineage>
</organism>
<keyword evidence="2" id="KW-0456">Lyase</keyword>
<gene>
    <name evidence="2" type="ORF">FMUND_8103</name>
</gene>
<comment type="caution">
    <text evidence="2">The sequence shown here is derived from an EMBL/GenBank/DDBJ whole genome shotgun (WGS) entry which is preliminary data.</text>
</comment>
<dbReference type="GO" id="GO:0016829">
    <property type="term" value="F:lyase activity"/>
    <property type="evidence" value="ECO:0007669"/>
    <property type="project" value="UniProtKB-KW"/>
</dbReference>
<name>A0A8H6DD08_9HYPO</name>
<protein>
    <submittedName>
        <fullName evidence="2">Pectin lyase</fullName>
    </submittedName>
</protein>
<evidence type="ECO:0000313" key="3">
    <source>
        <dbReference type="Proteomes" id="UP000544331"/>
    </source>
</evidence>
<dbReference type="Proteomes" id="UP000544331">
    <property type="component" value="Unassembled WGS sequence"/>
</dbReference>
<evidence type="ECO:0000256" key="1">
    <source>
        <dbReference type="SAM" id="SignalP"/>
    </source>
</evidence>
<dbReference type="AlphaFoldDB" id="A0A8H6DD08"/>
<reference evidence="2 3" key="1">
    <citation type="submission" date="2020-05" db="EMBL/GenBank/DDBJ databases">
        <title>Identification and distribution of gene clusters putatively required for synthesis of sphingolipid metabolism inhibitors in phylogenetically diverse species of the filamentous fungus Fusarium.</title>
        <authorList>
            <person name="Kim H.-S."/>
            <person name="Busman M."/>
            <person name="Brown D.W."/>
            <person name="Divon H."/>
            <person name="Uhlig S."/>
            <person name="Proctor R.H."/>
        </authorList>
    </citation>
    <scope>NUCLEOTIDE SEQUENCE [LARGE SCALE GENOMIC DNA]</scope>
    <source>
        <strain evidence="2 3">NRRL 66235</strain>
    </source>
</reference>